<feature type="compositionally biased region" description="Polar residues" evidence="1">
    <location>
        <begin position="54"/>
        <end position="80"/>
    </location>
</feature>
<dbReference type="EMBL" id="VDEP01000374">
    <property type="protein sequence ID" value="KAA1093500.1"/>
    <property type="molecule type" value="Genomic_DNA"/>
</dbReference>
<reference evidence="2 3" key="1">
    <citation type="submission" date="2019-05" db="EMBL/GenBank/DDBJ databases">
        <title>Emergence of the Ug99 lineage of the wheat stem rust pathogen through somatic hybridization.</title>
        <authorList>
            <person name="Li F."/>
            <person name="Upadhyaya N.M."/>
            <person name="Sperschneider J."/>
            <person name="Matny O."/>
            <person name="Nguyen-Phuc H."/>
            <person name="Mago R."/>
            <person name="Raley C."/>
            <person name="Miller M.E."/>
            <person name="Silverstein K.A.T."/>
            <person name="Henningsen E."/>
            <person name="Hirsch C.D."/>
            <person name="Visser B."/>
            <person name="Pretorius Z.A."/>
            <person name="Steffenson B.J."/>
            <person name="Schwessinger B."/>
            <person name="Dodds P.N."/>
            <person name="Figueroa M."/>
        </authorList>
    </citation>
    <scope>NUCLEOTIDE SEQUENCE [LARGE SCALE GENOMIC DNA]</scope>
    <source>
        <strain evidence="2 3">Ug99</strain>
    </source>
</reference>
<organism evidence="2 3">
    <name type="scientific">Puccinia graminis f. sp. tritici</name>
    <dbReference type="NCBI Taxonomy" id="56615"/>
    <lineage>
        <taxon>Eukaryota</taxon>
        <taxon>Fungi</taxon>
        <taxon>Dikarya</taxon>
        <taxon>Basidiomycota</taxon>
        <taxon>Pucciniomycotina</taxon>
        <taxon>Pucciniomycetes</taxon>
        <taxon>Pucciniales</taxon>
        <taxon>Pucciniaceae</taxon>
        <taxon>Puccinia</taxon>
    </lineage>
</organism>
<sequence length="94" mass="9576">MIHNSKRSSNFTAVQVYCADLAASASPTDSASAVSNLNTTSLSEISQAIQLDPNSTVSTGSIANANQPANLTTSASNSSLDDADVVSTGHQEMS</sequence>
<dbReference type="Proteomes" id="UP000325313">
    <property type="component" value="Unassembled WGS sequence"/>
</dbReference>
<evidence type="ECO:0000313" key="2">
    <source>
        <dbReference type="EMBL" id="KAA1093500.1"/>
    </source>
</evidence>
<comment type="caution">
    <text evidence="2">The sequence shown here is derived from an EMBL/GenBank/DDBJ whole genome shotgun (WGS) entry which is preliminary data.</text>
</comment>
<gene>
    <name evidence="2" type="ORF">PGTUg99_023219</name>
</gene>
<evidence type="ECO:0000256" key="1">
    <source>
        <dbReference type="SAM" id="MobiDB-lite"/>
    </source>
</evidence>
<protein>
    <submittedName>
        <fullName evidence="2">Uncharacterized protein</fullName>
    </submittedName>
</protein>
<name>A0A5B0NZH3_PUCGR</name>
<accession>A0A5B0NZH3</accession>
<dbReference type="AlphaFoldDB" id="A0A5B0NZH3"/>
<proteinExistence type="predicted"/>
<evidence type="ECO:0000313" key="3">
    <source>
        <dbReference type="Proteomes" id="UP000325313"/>
    </source>
</evidence>
<feature type="region of interest" description="Disordered" evidence="1">
    <location>
        <begin position="54"/>
        <end position="94"/>
    </location>
</feature>